<comment type="pathway">
    <text evidence="2">Phospholipid metabolism; alpha-glycerophosphate cycle.</text>
</comment>
<dbReference type="GO" id="GO:0046168">
    <property type="term" value="P:glycerol-3-phosphate catabolic process"/>
    <property type="evidence" value="ECO:0007669"/>
    <property type="project" value="UniProtKB-UniRule"/>
</dbReference>
<dbReference type="PRINTS" id="PR00077">
    <property type="entry name" value="GPDHDRGNASE"/>
</dbReference>
<dbReference type="Gene3D" id="3.40.50.720">
    <property type="entry name" value="NAD(P)-binding Rossmann-like Domain"/>
    <property type="match status" value="1"/>
</dbReference>
<dbReference type="UniPathway" id="UPA00086"/>
<protein>
    <recommendedName>
        <fullName evidence="9">Glycerol-3-phosphate dehydrogenase [NAD(+)]</fullName>
        <ecNumber evidence="9">1.1.1.8</ecNumber>
    </recommendedName>
</protein>
<accession>A0A0M5J0F2</accession>
<feature type="region of interest" description="Disordered" evidence="10">
    <location>
        <begin position="1033"/>
        <end position="1228"/>
    </location>
</feature>
<keyword evidence="14" id="KW-1185">Reference proteome</keyword>
<evidence type="ECO:0000313" key="13">
    <source>
        <dbReference type="EMBL" id="ALC47581.1"/>
    </source>
</evidence>
<feature type="region of interest" description="Disordered" evidence="10">
    <location>
        <begin position="892"/>
        <end position="987"/>
    </location>
</feature>
<feature type="compositionally biased region" description="Basic and acidic residues" evidence="10">
    <location>
        <begin position="1128"/>
        <end position="1138"/>
    </location>
</feature>
<evidence type="ECO:0000256" key="8">
    <source>
        <dbReference type="RuleBase" id="RU000437"/>
    </source>
</evidence>
<feature type="compositionally biased region" description="Polar residues" evidence="10">
    <location>
        <begin position="900"/>
        <end position="918"/>
    </location>
</feature>
<feature type="compositionally biased region" description="Basic and acidic residues" evidence="10">
    <location>
        <begin position="599"/>
        <end position="620"/>
    </location>
</feature>
<feature type="compositionally biased region" description="Basic and acidic residues" evidence="10">
    <location>
        <begin position="1157"/>
        <end position="1186"/>
    </location>
</feature>
<dbReference type="SUPFAM" id="SSF48179">
    <property type="entry name" value="6-phosphogluconate dehydrogenase C-terminal domain-like"/>
    <property type="match status" value="1"/>
</dbReference>
<name>A0A0M5J0F2_DROBS</name>
<dbReference type="PANTHER" id="PTHR11728:SF8">
    <property type="entry name" value="GLYCEROL-3-PHOSPHATE DEHYDROGENASE [NAD(+)]-RELATED"/>
    <property type="match status" value="1"/>
</dbReference>
<feature type="region of interest" description="Disordered" evidence="10">
    <location>
        <begin position="510"/>
        <end position="530"/>
    </location>
</feature>
<keyword evidence="6 8" id="KW-0520">NAD</keyword>
<dbReference type="InterPro" id="IPR036291">
    <property type="entry name" value="NAD(P)-bd_dom_sf"/>
</dbReference>
<dbReference type="SMR" id="A0A0M5J0F2"/>
<evidence type="ECO:0000259" key="11">
    <source>
        <dbReference type="Pfam" id="PF01210"/>
    </source>
</evidence>
<feature type="compositionally biased region" description="Basic and acidic residues" evidence="10">
    <location>
        <begin position="1194"/>
        <end position="1204"/>
    </location>
</feature>
<dbReference type="SUPFAM" id="SSF51735">
    <property type="entry name" value="NAD(P)-binding Rossmann-fold domains"/>
    <property type="match status" value="1"/>
</dbReference>
<dbReference type="Gene3D" id="1.10.1040.10">
    <property type="entry name" value="N-(1-d-carboxylethyl)-l-norvaline Dehydrogenase, domain 2"/>
    <property type="match status" value="1"/>
</dbReference>
<dbReference type="InterPro" id="IPR006168">
    <property type="entry name" value="G3P_DH_NAD-dep"/>
</dbReference>
<dbReference type="GO" id="GO:0042803">
    <property type="term" value="F:protein homodimerization activity"/>
    <property type="evidence" value="ECO:0007669"/>
    <property type="project" value="InterPro"/>
</dbReference>
<dbReference type="Pfam" id="PF01210">
    <property type="entry name" value="NAD_Gly3P_dh_N"/>
    <property type="match status" value="1"/>
</dbReference>
<dbReference type="GO" id="GO:0005829">
    <property type="term" value="C:cytosol"/>
    <property type="evidence" value="ECO:0007669"/>
    <property type="project" value="TreeGrafter"/>
</dbReference>
<keyword evidence="5 8" id="KW-0560">Oxidoreductase</keyword>
<evidence type="ECO:0000256" key="9">
    <source>
        <dbReference type="RuleBase" id="RU361243"/>
    </source>
</evidence>
<dbReference type="InterPro" id="IPR017751">
    <property type="entry name" value="G3P_DH_NAD-dep_euk"/>
</dbReference>
<dbReference type="GO" id="GO:0006650">
    <property type="term" value="P:glycerophospholipid metabolic process"/>
    <property type="evidence" value="ECO:0007669"/>
    <property type="project" value="UniProtKB-UniPathway"/>
</dbReference>
<feature type="domain" description="Glycerol-3-phosphate dehydrogenase NAD-dependent C-terminal" evidence="12">
    <location>
        <begin position="196"/>
        <end position="341"/>
    </location>
</feature>
<dbReference type="InterPro" id="IPR008927">
    <property type="entry name" value="6-PGluconate_DH-like_C_sf"/>
</dbReference>
<feature type="compositionally biased region" description="Basic and acidic residues" evidence="10">
    <location>
        <begin position="1087"/>
        <end position="1119"/>
    </location>
</feature>
<dbReference type="GO" id="GO:0051287">
    <property type="term" value="F:NAD binding"/>
    <property type="evidence" value="ECO:0007669"/>
    <property type="project" value="UniProtKB-UniRule"/>
</dbReference>
<evidence type="ECO:0000313" key="14">
    <source>
        <dbReference type="Proteomes" id="UP000494163"/>
    </source>
</evidence>
<comment type="pathway">
    <text evidence="1">Lipid metabolism.</text>
</comment>
<evidence type="ECO:0000256" key="7">
    <source>
        <dbReference type="ARBA" id="ARBA00048683"/>
    </source>
</evidence>
<gene>
    <name evidence="13" type="ORF">Dbus_chr3Rg2331</name>
</gene>
<evidence type="ECO:0000259" key="12">
    <source>
        <dbReference type="Pfam" id="PF07479"/>
    </source>
</evidence>
<sequence>MSKTQRSKVCIIGAEGWGSAIATAVCPNALTGNFDSRVHIYVYDELVRNNYLSEVMNERHENIKYLPGIKLPENLIAVNDLHEAATNADILIFATPLSFVKCYCNMLAGKLKSTAYAVSLIKGLEHIDDGDINLSSSIISNQLQIPCYSLMCANSAMEMAQGKLCEITVGCDNRGHSEQLASMLQTENCKVVSVRDIDSVELCNTLKDVIALSAGFIDGLRLGDNARIACLHLGLKEMMRFIKAFNPTTQLSTFFESSVVANSVASAYADKNATFAKNFVTGNKTIPEIEANLLNGRKLLGPIVAMEVSSFLRKEQLEDQFPLFTTVNRICQSELPPEALLDTLRNHPDLRNESISELMNEEHLLEALATKFTNAIPESDIVDLEGDQLIADEMAVKALNSVTEGKEDWPAYHQYFEAVEEAKNDQIEHTLEEPKPDDHDLRLVIEMNSKDGQNISVELKDKPKLDKYENAYATATASLGETDQLMGSNDNNLDTSKGNVISDDNMVYMSTSGKSDKTKQSRIRKGLSQLIERHVRPFNDKYKALKVRAKSSTDAKSNEKKDDSKTPKSSQAEKSPFKQTEVEASSINEIPNPMVLASDESKDVKAEQLNKPNKKSDKQVVYEKNSMFGRMLAEEEPYMSSVTETIHNMQDEALSRELVEESHNKVPKETDQINSTKAASVENILASSQISDQDHDKTDKNLLSSHDEDNSHMARSPHRTPSTYVDFKHLENEADNEDQHAKSAAEALVYDPESNEFYNLLETEQPKLTPPMYELDQPEAAVHSEDALGETLAIEAKAFEGRGDDLSKILQDEVNRELSVENPEHVAAVPLHIIDEKIQVKAMGSKNTSHTHEDPNLRFYHGRNDGEQGPEWDWLRASEIADNVPQGTYTEHLKYIMAKDNSQQSGGNKKDGQQQSKPTQDKPRTLKDAPRTQQPSTPPPFEQPRPIAKQPLADDSKKLNQANHTKQTKQRSKSPAESQARQAAAEKKALAIAEKFAEADAADKYIAEEIAKLEAKAKRTAAEALNINAKPKETETAVKVKARRASKEKEEVPAAETAKKDAHVEKPFKAAEIKSDQPLPKKQKPYKAPEIKSEQPKYRRAEEEAPETKTKLKARDKPKPKTPIGDVWLHEQYEQKPPKKEKRQTSKIRKILSKGLGQHDREQQEQPRERAVDYDGEHPYKKEPKLPSETQALTDHHEQKEGLQRNKVVVNPPFHPPLNPRVRTPRPPFDVRDHEYHTLSYRAPPDLLRNVKLPLRRSVAAAPNKPVATLSFSKLSRPSLKMPTCTMRSSILAVELGIFATLLARYKPNRK</sequence>
<feature type="region of interest" description="Disordered" evidence="10">
    <location>
        <begin position="660"/>
        <end position="721"/>
    </location>
</feature>
<feature type="compositionally biased region" description="Basic residues" evidence="10">
    <location>
        <begin position="1139"/>
        <end position="1152"/>
    </location>
</feature>
<reference evidence="13 14" key="1">
    <citation type="submission" date="2015-08" db="EMBL/GenBank/DDBJ databases">
        <title>Ancestral chromatin configuration constrains chromatin evolution on differentiating sex chromosomes in Drosophila.</title>
        <authorList>
            <person name="Zhou Q."/>
            <person name="Bachtrog D."/>
        </authorList>
    </citation>
    <scope>NUCLEOTIDE SEQUENCE [LARGE SCALE GENOMIC DNA]</scope>
    <source>
        <tissue evidence="13">Whole larvae</tissue>
    </source>
</reference>
<dbReference type="GO" id="GO:0141152">
    <property type="term" value="F:glycerol-3-phosphate dehydrogenase (NAD+) activity"/>
    <property type="evidence" value="ECO:0007669"/>
    <property type="project" value="UniProtKB-UniRule"/>
</dbReference>
<feature type="compositionally biased region" description="Basic and acidic residues" evidence="10">
    <location>
        <begin position="551"/>
        <end position="566"/>
    </location>
</feature>
<feature type="compositionally biased region" description="Basic and acidic residues" evidence="10">
    <location>
        <begin position="692"/>
        <end position="712"/>
    </location>
</feature>
<feature type="compositionally biased region" description="Basic and acidic residues" evidence="10">
    <location>
        <begin position="850"/>
        <end position="866"/>
    </location>
</feature>
<dbReference type="STRING" id="30019.A0A0M5J0F2"/>
<dbReference type="OrthoDB" id="10263760at2759"/>
<comment type="similarity">
    <text evidence="3 8">Belongs to the NAD-dependent glycerol-3-phosphate dehydrogenase family.</text>
</comment>
<feature type="compositionally biased region" description="Basic and acidic residues" evidence="10">
    <location>
        <begin position="919"/>
        <end position="930"/>
    </location>
</feature>
<evidence type="ECO:0000256" key="1">
    <source>
        <dbReference type="ARBA" id="ARBA00005189"/>
    </source>
</evidence>
<feature type="region of interest" description="Disordered" evidence="10">
    <location>
        <begin position="542"/>
        <end position="620"/>
    </location>
</feature>
<proteinExistence type="inferred from homology"/>
<evidence type="ECO:0000256" key="3">
    <source>
        <dbReference type="ARBA" id="ARBA00011009"/>
    </source>
</evidence>
<evidence type="ECO:0000256" key="10">
    <source>
        <dbReference type="SAM" id="MobiDB-lite"/>
    </source>
</evidence>
<dbReference type="Proteomes" id="UP000494163">
    <property type="component" value="Chromosome 3R"/>
</dbReference>
<dbReference type="EC" id="1.1.1.8" evidence="9"/>
<dbReference type="OMA" id="NTSHTHE"/>
<evidence type="ECO:0000256" key="5">
    <source>
        <dbReference type="ARBA" id="ARBA00023002"/>
    </source>
</evidence>
<organism evidence="13 14">
    <name type="scientific">Drosophila busckii</name>
    <name type="common">Fruit fly</name>
    <dbReference type="NCBI Taxonomy" id="30019"/>
    <lineage>
        <taxon>Eukaryota</taxon>
        <taxon>Metazoa</taxon>
        <taxon>Ecdysozoa</taxon>
        <taxon>Arthropoda</taxon>
        <taxon>Hexapoda</taxon>
        <taxon>Insecta</taxon>
        <taxon>Pterygota</taxon>
        <taxon>Neoptera</taxon>
        <taxon>Endopterygota</taxon>
        <taxon>Diptera</taxon>
        <taxon>Brachycera</taxon>
        <taxon>Muscomorpha</taxon>
        <taxon>Ephydroidea</taxon>
        <taxon>Drosophilidae</taxon>
        <taxon>Drosophila</taxon>
    </lineage>
</organism>
<dbReference type="EMBL" id="CP012526">
    <property type="protein sequence ID" value="ALC47581.1"/>
    <property type="molecule type" value="Genomic_DNA"/>
</dbReference>
<evidence type="ECO:0000256" key="6">
    <source>
        <dbReference type="ARBA" id="ARBA00023027"/>
    </source>
</evidence>
<feature type="region of interest" description="Disordered" evidence="10">
    <location>
        <begin position="844"/>
        <end position="870"/>
    </location>
</feature>
<dbReference type="InterPro" id="IPR013328">
    <property type="entry name" value="6PGD_dom2"/>
</dbReference>
<dbReference type="GO" id="GO:0005975">
    <property type="term" value="P:carbohydrate metabolic process"/>
    <property type="evidence" value="ECO:0007669"/>
    <property type="project" value="InterPro"/>
</dbReference>
<dbReference type="Pfam" id="PF07479">
    <property type="entry name" value="NAD_Gly3P_dh_C"/>
    <property type="match status" value="1"/>
</dbReference>
<dbReference type="FunFam" id="1.10.1040.10:FF:000004">
    <property type="entry name" value="Glycerol-3-phosphate dehydrogenase [NAD(+)]"/>
    <property type="match status" value="1"/>
</dbReference>
<evidence type="ECO:0000256" key="2">
    <source>
        <dbReference type="ARBA" id="ARBA00005192"/>
    </source>
</evidence>
<dbReference type="NCBIfam" id="TIGR03376">
    <property type="entry name" value="glycerol3P_DH"/>
    <property type="match status" value="1"/>
</dbReference>
<dbReference type="InterPro" id="IPR011128">
    <property type="entry name" value="G3P_DH_NAD-dep_N"/>
</dbReference>
<feature type="compositionally biased region" description="Basic and acidic residues" evidence="10">
    <location>
        <begin position="660"/>
        <end position="671"/>
    </location>
</feature>
<feature type="domain" description="Glycerol-3-phosphate dehydrogenase NAD-dependent N-terminal" evidence="11">
    <location>
        <begin position="8"/>
        <end position="174"/>
    </location>
</feature>
<comment type="catalytic activity">
    <reaction evidence="7 9">
        <text>sn-glycerol 3-phosphate + NAD(+) = dihydroxyacetone phosphate + NADH + H(+)</text>
        <dbReference type="Rhea" id="RHEA:11092"/>
        <dbReference type="ChEBI" id="CHEBI:15378"/>
        <dbReference type="ChEBI" id="CHEBI:57540"/>
        <dbReference type="ChEBI" id="CHEBI:57597"/>
        <dbReference type="ChEBI" id="CHEBI:57642"/>
        <dbReference type="ChEBI" id="CHEBI:57945"/>
        <dbReference type="EC" id="1.1.1.8"/>
    </reaction>
</comment>
<evidence type="ECO:0000256" key="4">
    <source>
        <dbReference type="ARBA" id="ARBA00011738"/>
    </source>
</evidence>
<dbReference type="PANTHER" id="PTHR11728">
    <property type="entry name" value="GLYCEROL-3-PHOSPHATE DEHYDROGENASE"/>
    <property type="match status" value="1"/>
</dbReference>
<comment type="subunit">
    <text evidence="4">Homodimer.</text>
</comment>
<feature type="compositionally biased region" description="Basic and acidic residues" evidence="10">
    <location>
        <begin position="1045"/>
        <end position="1075"/>
    </location>
</feature>
<dbReference type="InterPro" id="IPR006109">
    <property type="entry name" value="G3P_DH_NAD-dep_C"/>
</dbReference>